<dbReference type="GeneID" id="44970253"/>
<dbReference type="EMBL" id="CP002874">
    <property type="protein sequence ID" value="AEM22350.1"/>
    <property type="molecule type" value="Genomic_DNA"/>
</dbReference>
<protein>
    <submittedName>
        <fullName evidence="1">Uncharacterized protein</fullName>
    </submittedName>
</protein>
<dbReference type="HOGENOM" id="CLU_2080241_0_0_12"/>
<dbReference type="KEGG" id="bip:Bint_1734"/>
<evidence type="ECO:0000313" key="1">
    <source>
        <dbReference type="EMBL" id="AEM22350.1"/>
    </source>
</evidence>
<evidence type="ECO:0000313" key="2">
    <source>
        <dbReference type="Proteomes" id="UP000008522"/>
    </source>
</evidence>
<organism evidence="1 2">
    <name type="scientific">Brachyspira intermedia (strain ATCC 51140 / PWS/A)</name>
    <name type="common">Serpulina intermedia</name>
    <dbReference type="NCBI Taxonomy" id="1045858"/>
    <lineage>
        <taxon>Bacteria</taxon>
        <taxon>Pseudomonadati</taxon>
        <taxon>Spirochaetota</taxon>
        <taxon>Spirochaetia</taxon>
        <taxon>Brachyspirales</taxon>
        <taxon>Brachyspiraceae</taxon>
        <taxon>Brachyspira</taxon>
    </lineage>
</organism>
<dbReference type="Proteomes" id="UP000008522">
    <property type="component" value="Chromosome"/>
</dbReference>
<name>G0EJ75_BRAIP</name>
<dbReference type="RefSeq" id="WP_014488174.1">
    <property type="nucleotide sequence ID" value="NC_017243.1"/>
</dbReference>
<dbReference type="PATRIC" id="fig|1045858.4.peg.1736"/>
<sequence length="117" mass="14173">MYKILILLLSFSIIIGSCQRKEIISIERGVVDHRFVGSWKLINGNEKYTFFNNNKIEYTSSNGQEKQIYTYEWKKEGDNYYYRLWNNELDSWSDFPIKYINTNTIKIYSDFFKKSYI</sequence>
<dbReference type="OrthoDB" id="308105at2"/>
<accession>G0EJ75</accession>
<gene>
    <name evidence="1" type="ordered locus">Bint_1734</name>
</gene>
<dbReference type="AlphaFoldDB" id="G0EJ75"/>
<proteinExistence type="predicted"/>
<dbReference type="PROSITE" id="PS51257">
    <property type="entry name" value="PROKAR_LIPOPROTEIN"/>
    <property type="match status" value="1"/>
</dbReference>
<reference evidence="1 2" key="1">
    <citation type="journal article" date="2011" name="BMC Genomics">
        <title>Complete genome sequence of Brachyspira intermedia reveals unique genomic features in Brachyspira species and phage-mediated horizontal gene transfer.</title>
        <authorList>
            <person name="Hafstrom T."/>
            <person name="Jansson D.S."/>
            <person name="Segerman B."/>
        </authorList>
    </citation>
    <scope>NUCLEOTIDE SEQUENCE [LARGE SCALE GENOMIC DNA]</scope>
    <source>
        <strain evidence="2">ATCC 51140 / PWS/A</strain>
    </source>
</reference>
<keyword evidence="2" id="KW-1185">Reference proteome</keyword>